<feature type="transmembrane region" description="Helical" evidence="6">
    <location>
        <begin position="130"/>
        <end position="146"/>
    </location>
</feature>
<evidence type="ECO:0000256" key="5">
    <source>
        <dbReference type="SAM" id="MobiDB-lite"/>
    </source>
</evidence>
<comment type="subcellular location">
    <subcellularLocation>
        <location evidence="1">Membrane</location>
        <topology evidence="1">Multi-pass membrane protein</topology>
    </subcellularLocation>
</comment>
<keyword evidence="9" id="KW-1185">Reference proteome</keyword>
<accession>A0ABY6HUH6</accession>
<gene>
    <name evidence="8" type="ORF">NEF87_003360</name>
</gene>
<evidence type="ECO:0000259" key="7">
    <source>
        <dbReference type="Pfam" id="PF06271"/>
    </source>
</evidence>
<reference evidence="8" key="1">
    <citation type="submission" date="2022-09" db="EMBL/GenBank/DDBJ databases">
        <title>Actin cytoskeleton and complex cell architecture in an #Asgard archaeon.</title>
        <authorList>
            <person name="Ponce Toledo R.I."/>
            <person name="Schleper C."/>
            <person name="Rodrigues Oliveira T."/>
            <person name="Wollweber F."/>
            <person name="Xu J."/>
            <person name="Rittmann S."/>
            <person name="Klingl A."/>
            <person name="Pilhofer M."/>
        </authorList>
    </citation>
    <scope>NUCLEOTIDE SEQUENCE</scope>
    <source>
        <strain evidence="8">B-35</strain>
    </source>
</reference>
<evidence type="ECO:0000256" key="6">
    <source>
        <dbReference type="SAM" id="Phobius"/>
    </source>
</evidence>
<feature type="region of interest" description="Disordered" evidence="5">
    <location>
        <begin position="1"/>
        <end position="21"/>
    </location>
</feature>
<feature type="domain" description="RDD" evidence="7">
    <location>
        <begin position="28"/>
        <end position="146"/>
    </location>
</feature>
<dbReference type="EMBL" id="CP104013">
    <property type="protein sequence ID" value="UYP47075.1"/>
    <property type="molecule type" value="Genomic_DNA"/>
</dbReference>
<evidence type="ECO:0000256" key="3">
    <source>
        <dbReference type="ARBA" id="ARBA00022989"/>
    </source>
</evidence>
<organism evidence="8 9">
    <name type="scientific">Candidatus Lokiarchaeum ossiferum</name>
    <dbReference type="NCBI Taxonomy" id="2951803"/>
    <lineage>
        <taxon>Archaea</taxon>
        <taxon>Promethearchaeati</taxon>
        <taxon>Promethearchaeota</taxon>
        <taxon>Promethearchaeia</taxon>
        <taxon>Promethearchaeales</taxon>
        <taxon>Promethearchaeaceae</taxon>
        <taxon>Candidatus Lokiarchaeum</taxon>
    </lineage>
</organism>
<keyword evidence="2 6" id="KW-0812">Transmembrane</keyword>
<proteinExistence type="predicted"/>
<name>A0ABY6HUH6_9ARCH</name>
<evidence type="ECO:0000256" key="4">
    <source>
        <dbReference type="ARBA" id="ARBA00023136"/>
    </source>
</evidence>
<evidence type="ECO:0000256" key="2">
    <source>
        <dbReference type="ARBA" id="ARBA00022692"/>
    </source>
</evidence>
<dbReference type="Proteomes" id="UP001208689">
    <property type="component" value="Chromosome"/>
</dbReference>
<feature type="transmembrane region" description="Helical" evidence="6">
    <location>
        <begin position="69"/>
        <end position="88"/>
    </location>
</feature>
<keyword evidence="3 6" id="KW-1133">Transmembrane helix</keyword>
<evidence type="ECO:0000313" key="9">
    <source>
        <dbReference type="Proteomes" id="UP001208689"/>
    </source>
</evidence>
<evidence type="ECO:0000313" key="8">
    <source>
        <dbReference type="EMBL" id="UYP47075.1"/>
    </source>
</evidence>
<feature type="transmembrane region" description="Helical" evidence="6">
    <location>
        <begin position="35"/>
        <end position="57"/>
    </location>
</feature>
<dbReference type="InterPro" id="IPR010432">
    <property type="entry name" value="RDD"/>
</dbReference>
<sequence length="168" mass="19486">MTHATKNKSNPTKSAHKKTPSKIPKYNYADFPPRLIAYFVDLLILALPYGIIVGIHFEGLTPSTAELRTQFFIQLGVVFFYFFIFTWLNKGRSLGQWIMKLEVKGKRHIKDKELTRPTLVQALIHSAGKFYFFVGIDLIIGLFLKWRKGKENYPRFCQILANTHVVHK</sequence>
<evidence type="ECO:0000256" key="1">
    <source>
        <dbReference type="ARBA" id="ARBA00004141"/>
    </source>
</evidence>
<protein>
    <recommendedName>
        <fullName evidence="7">RDD domain-containing protein</fullName>
    </recommendedName>
</protein>
<dbReference type="Pfam" id="PF06271">
    <property type="entry name" value="RDD"/>
    <property type="match status" value="1"/>
</dbReference>
<keyword evidence="4 6" id="KW-0472">Membrane</keyword>